<organism evidence="2 3">
    <name type="scientific">Selenomonas ruminantium</name>
    <dbReference type="NCBI Taxonomy" id="971"/>
    <lineage>
        <taxon>Bacteria</taxon>
        <taxon>Bacillati</taxon>
        <taxon>Bacillota</taxon>
        <taxon>Negativicutes</taxon>
        <taxon>Selenomonadales</taxon>
        <taxon>Selenomonadaceae</taxon>
        <taxon>Selenomonas</taxon>
    </lineage>
</organism>
<dbReference type="InterPro" id="IPR036569">
    <property type="entry name" value="RpiB_LacA_LacB_sf"/>
</dbReference>
<dbReference type="GO" id="GO:0004751">
    <property type="term" value="F:ribose-5-phosphate isomerase activity"/>
    <property type="evidence" value="ECO:0007669"/>
    <property type="project" value="TreeGrafter"/>
</dbReference>
<protein>
    <submittedName>
        <fullName evidence="2">Galactose-6-phosphate isomerase lacB subunit</fullName>
    </submittedName>
</protein>
<comment type="similarity">
    <text evidence="1">Belongs to the LacAB/RpiB family.</text>
</comment>
<gene>
    <name evidence="2" type="ORF">SAMN05216366_15611</name>
</gene>
<reference evidence="2 3" key="1">
    <citation type="submission" date="2016-10" db="EMBL/GenBank/DDBJ databases">
        <authorList>
            <person name="de Groot N.N."/>
        </authorList>
    </citation>
    <scope>NUCLEOTIDE SEQUENCE [LARGE SCALE GENOMIC DNA]</scope>
    <source>
        <strain evidence="2 3">S137</strain>
    </source>
</reference>
<dbReference type="Proteomes" id="UP000182412">
    <property type="component" value="Unassembled WGS sequence"/>
</dbReference>
<dbReference type="SUPFAM" id="SSF89623">
    <property type="entry name" value="Ribose/Galactose isomerase RpiB/AlsB"/>
    <property type="match status" value="1"/>
</dbReference>
<dbReference type="InterPro" id="IPR003500">
    <property type="entry name" value="RpiB_LacA_LacB"/>
</dbReference>
<evidence type="ECO:0000313" key="3">
    <source>
        <dbReference type="Proteomes" id="UP000182412"/>
    </source>
</evidence>
<dbReference type="RefSeq" id="WP_074573625.1">
    <property type="nucleotide sequence ID" value="NZ_FNJQ01000056.1"/>
</dbReference>
<evidence type="ECO:0000256" key="1">
    <source>
        <dbReference type="ARBA" id="ARBA00008754"/>
    </source>
</evidence>
<dbReference type="PANTHER" id="PTHR30345">
    <property type="entry name" value="RIBOSE-5-PHOSPHATE ISOMERASE B"/>
    <property type="match status" value="1"/>
</dbReference>
<keyword evidence="2" id="KW-0413">Isomerase</keyword>
<name>A0A1H0VIM0_SELRU</name>
<dbReference type="NCBIfam" id="TIGR00689">
    <property type="entry name" value="rpiB_lacA_lacB"/>
    <property type="match status" value="1"/>
</dbReference>
<dbReference type="PIRSF" id="PIRSF005384">
    <property type="entry name" value="RpiB_LacA_B"/>
    <property type="match status" value="1"/>
</dbReference>
<dbReference type="AlphaFoldDB" id="A0A1H0VIM0"/>
<dbReference type="Pfam" id="PF02502">
    <property type="entry name" value="LacAB_rpiB"/>
    <property type="match status" value="1"/>
</dbReference>
<dbReference type="PANTHER" id="PTHR30345:SF0">
    <property type="entry name" value="DNA DAMAGE-REPAIR_TOLERATION PROTEIN DRT102"/>
    <property type="match status" value="1"/>
</dbReference>
<dbReference type="GO" id="GO:0019316">
    <property type="term" value="P:D-allose catabolic process"/>
    <property type="evidence" value="ECO:0007669"/>
    <property type="project" value="TreeGrafter"/>
</dbReference>
<evidence type="ECO:0000313" key="2">
    <source>
        <dbReference type="EMBL" id="SDP78068.1"/>
    </source>
</evidence>
<dbReference type="NCBIfam" id="NF006381">
    <property type="entry name" value="PRK08622.1"/>
    <property type="match status" value="1"/>
</dbReference>
<dbReference type="EMBL" id="FNJQ01000056">
    <property type="protein sequence ID" value="SDP78068.1"/>
    <property type="molecule type" value="Genomic_DNA"/>
</dbReference>
<dbReference type="Gene3D" id="3.40.1400.10">
    <property type="entry name" value="Sugar-phosphate isomerase, RpiB/LacA/LacB"/>
    <property type="match status" value="1"/>
</dbReference>
<dbReference type="GO" id="GO:0009052">
    <property type="term" value="P:pentose-phosphate shunt, non-oxidative branch"/>
    <property type="evidence" value="ECO:0007669"/>
    <property type="project" value="TreeGrafter"/>
</dbReference>
<accession>A0A1H0VIM0</accession>
<sequence>MKIAIGCDHIVTDIKIKAAEFLKKQGHEVIDVGTYDFIRTHYPIYGRKVGKLVATGEADLGVCICGTGIGINNAAQKVKGVRAACVADVQTAVAAKENLNANVIGCGGRVIGIGSIEYILEAFLKAEYKPTPEKEALIAKIDGLIGENDCIENDALFDEYLQKWDEGFYHD</sequence>
<proteinExistence type="inferred from homology"/>
<dbReference type="OrthoDB" id="1778624at2"/>